<dbReference type="EMBL" id="JAKZHW010000001">
    <property type="protein sequence ID" value="MCH8615154.1"/>
    <property type="molecule type" value="Genomic_DNA"/>
</dbReference>
<dbReference type="Proteomes" id="UP001203058">
    <property type="component" value="Unassembled WGS sequence"/>
</dbReference>
<evidence type="ECO:0000313" key="2">
    <source>
        <dbReference type="Proteomes" id="UP001203058"/>
    </source>
</evidence>
<evidence type="ECO:0000313" key="1">
    <source>
        <dbReference type="EMBL" id="MCH8615154.1"/>
    </source>
</evidence>
<organism evidence="1 2">
    <name type="scientific">Sphingomonas telluris</name>
    <dbReference type="NCBI Taxonomy" id="2907998"/>
    <lineage>
        <taxon>Bacteria</taxon>
        <taxon>Pseudomonadati</taxon>
        <taxon>Pseudomonadota</taxon>
        <taxon>Alphaproteobacteria</taxon>
        <taxon>Sphingomonadales</taxon>
        <taxon>Sphingomonadaceae</taxon>
        <taxon>Sphingomonas</taxon>
    </lineage>
</organism>
<accession>A0ABS9VKW6</accession>
<dbReference type="RefSeq" id="WP_241445859.1">
    <property type="nucleotide sequence ID" value="NZ_JAKZHW010000001.1"/>
</dbReference>
<name>A0ABS9VKW6_9SPHN</name>
<proteinExistence type="predicted"/>
<keyword evidence="2" id="KW-1185">Reference proteome</keyword>
<protein>
    <submittedName>
        <fullName evidence="1">Uncharacterized protein</fullName>
    </submittedName>
</protein>
<reference evidence="1 2" key="1">
    <citation type="submission" date="2022-03" db="EMBL/GenBank/DDBJ databases">
        <authorList>
            <person name="Jo J.-H."/>
            <person name="Im W.-T."/>
        </authorList>
    </citation>
    <scope>NUCLEOTIDE SEQUENCE [LARGE SCALE GENOMIC DNA]</scope>
    <source>
        <strain evidence="1 2">SM33</strain>
    </source>
</reference>
<comment type="caution">
    <text evidence="1">The sequence shown here is derived from an EMBL/GenBank/DDBJ whole genome shotgun (WGS) entry which is preliminary data.</text>
</comment>
<sequence length="58" mass="6648">MDEGRLTAALDRAERAILRMERALSQPKKQSSRDEELRAKVREAVAELDHIIRMAEDA</sequence>
<gene>
    <name evidence="1" type="ORF">LZ016_03420</name>
</gene>